<dbReference type="InParanoid" id="A0A1Y2EGK4"/>
<dbReference type="PANTHER" id="PTHR21661:SF35">
    <property type="entry name" value="EPOXIDE HYDROLASE"/>
    <property type="match status" value="1"/>
</dbReference>
<feature type="domain" description="Epoxide hydrolase N-terminal" evidence="5">
    <location>
        <begin position="9"/>
        <end position="116"/>
    </location>
</feature>
<dbReference type="GeneID" id="63781098"/>
<dbReference type="Pfam" id="PF06441">
    <property type="entry name" value="EHN"/>
    <property type="match status" value="1"/>
</dbReference>
<evidence type="ECO:0000256" key="2">
    <source>
        <dbReference type="ARBA" id="ARBA00022797"/>
    </source>
</evidence>
<dbReference type="InterPro" id="IPR016292">
    <property type="entry name" value="Epoxide_hydrolase"/>
</dbReference>
<protein>
    <submittedName>
        <fullName evidence="6">Alpha/Beta hydrolase protein</fullName>
    </submittedName>
</protein>
<organism evidence="6 7">
    <name type="scientific">Pseudomassariella vexata</name>
    <dbReference type="NCBI Taxonomy" id="1141098"/>
    <lineage>
        <taxon>Eukaryota</taxon>
        <taxon>Fungi</taxon>
        <taxon>Dikarya</taxon>
        <taxon>Ascomycota</taxon>
        <taxon>Pezizomycotina</taxon>
        <taxon>Sordariomycetes</taxon>
        <taxon>Xylariomycetidae</taxon>
        <taxon>Amphisphaeriales</taxon>
        <taxon>Pseudomassariaceae</taxon>
        <taxon>Pseudomassariella</taxon>
    </lineage>
</organism>
<feature type="active site" description="Nucleophile" evidence="4">
    <location>
        <position position="176"/>
    </location>
</feature>
<dbReference type="GO" id="GO:0004301">
    <property type="term" value="F:epoxide hydrolase activity"/>
    <property type="evidence" value="ECO:0007669"/>
    <property type="project" value="TreeGrafter"/>
</dbReference>
<comment type="similarity">
    <text evidence="1">Belongs to the peptidase S33 family.</text>
</comment>
<keyword evidence="7" id="KW-1185">Reference proteome</keyword>
<feature type="active site" description="Proton acceptor" evidence="4">
    <location>
        <position position="337"/>
    </location>
</feature>
<dbReference type="InterPro" id="IPR010497">
    <property type="entry name" value="Epoxide_hydro_N"/>
</dbReference>
<dbReference type="PIRSF" id="PIRSF001112">
    <property type="entry name" value="Epoxide_hydrolase"/>
    <property type="match status" value="1"/>
</dbReference>
<dbReference type="OrthoDB" id="7130006at2759"/>
<evidence type="ECO:0000259" key="5">
    <source>
        <dbReference type="Pfam" id="PF06441"/>
    </source>
</evidence>
<evidence type="ECO:0000313" key="6">
    <source>
        <dbReference type="EMBL" id="ORY70386.1"/>
    </source>
</evidence>
<name>A0A1Y2EGK4_9PEZI</name>
<sequence>MHYKYGGFVAISDAELELLRKKLKLTRLPTGIADSQWGESNGVTFRLIQETVKFWMDEYDWRQEEAKINQMPQFKTAIEMDDFGSFDIHFVHFNSNMPDTIPLLFLHGWSGSFIEVQKVLKTWNEAGFDVVAPSLPGYGFFSYTEREGLKLFHHADIMNKLMLRIGYNEYVVQGGDWGSMVGRSIALRHPDNAKLLHLNMLDLEPKYTPFELRALEFVNSLLQTEFAYFQVHQSKPRTLGYAMHDSPAGMLAWMADKLFLITWTLLHYFPGPTTGFQMYRENFTPVSDFMRDALGGSFLKSPVGMSAFPKEIRMVPRAWAETANNIKFWREHEKGGHFAAYEKPDELAGDVIEFFKVNWNA</sequence>
<evidence type="ECO:0000256" key="1">
    <source>
        <dbReference type="ARBA" id="ARBA00010088"/>
    </source>
</evidence>
<accession>A0A1Y2EGK4</accession>
<evidence type="ECO:0000256" key="3">
    <source>
        <dbReference type="ARBA" id="ARBA00022801"/>
    </source>
</evidence>
<dbReference type="RefSeq" id="XP_040720336.1">
    <property type="nucleotide sequence ID" value="XM_040864886.1"/>
</dbReference>
<dbReference type="Gene3D" id="3.40.50.1820">
    <property type="entry name" value="alpha/beta hydrolase"/>
    <property type="match status" value="1"/>
</dbReference>
<keyword evidence="2" id="KW-0058">Aromatic hydrocarbons catabolism</keyword>
<dbReference type="GO" id="GO:0097176">
    <property type="term" value="P:epoxide metabolic process"/>
    <property type="evidence" value="ECO:0007669"/>
    <property type="project" value="TreeGrafter"/>
</dbReference>
<dbReference type="PANTHER" id="PTHR21661">
    <property type="entry name" value="EPOXIDE HYDROLASE 1-RELATED"/>
    <property type="match status" value="1"/>
</dbReference>
<gene>
    <name evidence="6" type="ORF">BCR38DRAFT_503809</name>
</gene>
<proteinExistence type="inferred from homology"/>
<evidence type="ECO:0000313" key="7">
    <source>
        <dbReference type="Proteomes" id="UP000193689"/>
    </source>
</evidence>
<dbReference type="PRINTS" id="PR00412">
    <property type="entry name" value="EPOXHYDRLASE"/>
</dbReference>
<dbReference type="AlphaFoldDB" id="A0A1Y2EGK4"/>
<feature type="active site" description="Proton donor" evidence="4">
    <location>
        <position position="279"/>
    </location>
</feature>
<dbReference type="InterPro" id="IPR000639">
    <property type="entry name" value="Epox_hydrolase-like"/>
</dbReference>
<comment type="caution">
    <text evidence="6">The sequence shown here is derived from an EMBL/GenBank/DDBJ whole genome shotgun (WGS) entry which is preliminary data.</text>
</comment>
<reference evidence="6 7" key="1">
    <citation type="submission" date="2016-07" db="EMBL/GenBank/DDBJ databases">
        <title>Pervasive Adenine N6-methylation of Active Genes in Fungi.</title>
        <authorList>
            <consortium name="DOE Joint Genome Institute"/>
            <person name="Mondo S.J."/>
            <person name="Dannebaum R.O."/>
            <person name="Kuo R.C."/>
            <person name="Labutti K."/>
            <person name="Haridas S."/>
            <person name="Kuo A."/>
            <person name="Salamov A."/>
            <person name="Ahrendt S.R."/>
            <person name="Lipzen A."/>
            <person name="Sullivan W."/>
            <person name="Andreopoulos W.B."/>
            <person name="Clum A."/>
            <person name="Lindquist E."/>
            <person name="Daum C."/>
            <person name="Ramamoorthy G.K."/>
            <person name="Gryganskyi A."/>
            <person name="Culley D."/>
            <person name="Magnuson J.K."/>
            <person name="James T.Y."/>
            <person name="O'Malley M.A."/>
            <person name="Stajich J.E."/>
            <person name="Spatafora J.W."/>
            <person name="Visel A."/>
            <person name="Grigoriev I.V."/>
        </authorList>
    </citation>
    <scope>NUCLEOTIDE SEQUENCE [LARGE SCALE GENOMIC DNA]</scope>
    <source>
        <strain evidence="6 7">CBS 129021</strain>
    </source>
</reference>
<keyword evidence="3 6" id="KW-0378">Hydrolase</keyword>
<dbReference type="InterPro" id="IPR029058">
    <property type="entry name" value="AB_hydrolase_fold"/>
</dbReference>
<evidence type="ECO:0000256" key="4">
    <source>
        <dbReference type="PIRSR" id="PIRSR001112-1"/>
    </source>
</evidence>
<dbReference type="SUPFAM" id="SSF53474">
    <property type="entry name" value="alpha/beta-Hydrolases"/>
    <property type="match status" value="1"/>
</dbReference>
<dbReference type="STRING" id="1141098.A0A1Y2EGK4"/>
<dbReference type="EMBL" id="MCFJ01000002">
    <property type="protein sequence ID" value="ORY70386.1"/>
    <property type="molecule type" value="Genomic_DNA"/>
</dbReference>
<dbReference type="Proteomes" id="UP000193689">
    <property type="component" value="Unassembled WGS sequence"/>
</dbReference>